<dbReference type="AlphaFoldDB" id="E2N8M4"/>
<evidence type="ECO:0000313" key="1">
    <source>
        <dbReference type="EMBL" id="EEF91720.1"/>
    </source>
</evidence>
<comment type="caution">
    <text evidence="1">The sequence shown here is derived from an EMBL/GenBank/DDBJ whole genome shotgun (WGS) entry which is preliminary data.</text>
</comment>
<organism evidence="1 2">
    <name type="scientific">Bacteroides cellulosilyticus DSM 14838</name>
    <dbReference type="NCBI Taxonomy" id="537012"/>
    <lineage>
        <taxon>Bacteria</taxon>
        <taxon>Pseudomonadati</taxon>
        <taxon>Bacteroidota</taxon>
        <taxon>Bacteroidia</taxon>
        <taxon>Bacteroidales</taxon>
        <taxon>Bacteroidaceae</taxon>
        <taxon>Bacteroides</taxon>
    </lineage>
</organism>
<dbReference type="Proteomes" id="UP000003711">
    <property type="component" value="Unassembled WGS sequence"/>
</dbReference>
<reference evidence="1 2" key="2">
    <citation type="submission" date="2009-01" db="EMBL/GenBank/DDBJ databases">
        <title>Draft genome sequence of Bacteroides cellulosilyticus (DSM 14838).</title>
        <authorList>
            <person name="Sudarsanam P."/>
            <person name="Ley R."/>
            <person name="Guruge J."/>
            <person name="Turnbaugh P.J."/>
            <person name="Mahowald M."/>
            <person name="Liep D."/>
            <person name="Gordon J."/>
        </authorList>
    </citation>
    <scope>NUCLEOTIDE SEQUENCE [LARGE SCALE GENOMIC DNA]</scope>
    <source>
        <strain evidence="1 2">DSM 14838</strain>
    </source>
</reference>
<dbReference type="EMBL" id="ACCH01000062">
    <property type="protein sequence ID" value="EEF91720.1"/>
    <property type="molecule type" value="Genomic_DNA"/>
</dbReference>
<name>E2N8M4_9BACE</name>
<accession>E2N8M4</accession>
<reference evidence="1 2" key="1">
    <citation type="submission" date="2008-12" db="EMBL/GenBank/DDBJ databases">
        <authorList>
            <person name="Fulton L."/>
            <person name="Clifton S."/>
            <person name="Fulton B."/>
            <person name="Xu J."/>
            <person name="Minx P."/>
            <person name="Pepin K.H."/>
            <person name="Johnson M."/>
            <person name="Bhonagiri V."/>
            <person name="Nash W.E."/>
            <person name="Mardis E.R."/>
            <person name="Wilson R.K."/>
        </authorList>
    </citation>
    <scope>NUCLEOTIDE SEQUENCE [LARGE SCALE GENOMIC DNA]</scope>
    <source>
        <strain evidence="1 2">DSM 14838</strain>
    </source>
</reference>
<gene>
    <name evidence="1" type="ORF">BACCELL_00619</name>
</gene>
<dbReference type="HOGENOM" id="CLU_2858172_0_0_10"/>
<protein>
    <submittedName>
        <fullName evidence="1">Uncharacterized protein</fullName>
    </submittedName>
</protein>
<evidence type="ECO:0000313" key="2">
    <source>
        <dbReference type="Proteomes" id="UP000003711"/>
    </source>
</evidence>
<sequence>MIYILFLFIDEVILNVPSIAKIVLFYDLTEEPLYLRLLLVLFIHLRKPYQLYNSYVLSCITQAV</sequence>
<proteinExistence type="predicted"/>